<dbReference type="Proteomes" id="UP000185696">
    <property type="component" value="Unassembled WGS sequence"/>
</dbReference>
<feature type="domain" description="Zinc finger CGNR" evidence="1">
    <location>
        <begin position="155"/>
        <end position="197"/>
    </location>
</feature>
<proteinExistence type="predicted"/>
<organism evidence="2 3">
    <name type="scientific">Actinophytocola xinjiangensis</name>
    <dbReference type="NCBI Taxonomy" id="485602"/>
    <lineage>
        <taxon>Bacteria</taxon>
        <taxon>Bacillati</taxon>
        <taxon>Actinomycetota</taxon>
        <taxon>Actinomycetes</taxon>
        <taxon>Pseudonocardiales</taxon>
        <taxon>Pseudonocardiaceae</taxon>
    </lineage>
</organism>
<dbReference type="Pfam" id="PF11706">
    <property type="entry name" value="zf-CGNR"/>
    <property type="match status" value="1"/>
</dbReference>
<evidence type="ECO:0000259" key="1">
    <source>
        <dbReference type="Pfam" id="PF11706"/>
    </source>
</evidence>
<dbReference type="InterPro" id="IPR023286">
    <property type="entry name" value="ABATE_dom_sf"/>
</dbReference>
<reference evidence="2 3" key="1">
    <citation type="submission" date="2016-12" db="EMBL/GenBank/DDBJ databases">
        <title>The draft genome sequence of Actinophytocola xinjiangensis.</title>
        <authorList>
            <person name="Wang W."/>
            <person name="Yuan L."/>
        </authorList>
    </citation>
    <scope>NUCLEOTIDE SEQUENCE [LARGE SCALE GENOMIC DNA]</scope>
    <source>
        <strain evidence="2 3">CGMCC 4.4663</strain>
    </source>
</reference>
<gene>
    <name evidence="2" type="ORF">BLA60_12760</name>
</gene>
<dbReference type="RefSeq" id="WP_075133067.1">
    <property type="nucleotide sequence ID" value="NZ_MSIF01000005.1"/>
</dbReference>
<dbReference type="PANTHER" id="PTHR35525">
    <property type="entry name" value="BLL6575 PROTEIN"/>
    <property type="match status" value="1"/>
</dbReference>
<dbReference type="AlphaFoldDB" id="A0A7Z0WN70"/>
<keyword evidence="3" id="KW-1185">Reference proteome</keyword>
<accession>A0A7Z0WN70</accession>
<comment type="caution">
    <text evidence="2">The sequence shown here is derived from an EMBL/GenBank/DDBJ whole genome shotgun (WGS) entry which is preliminary data.</text>
</comment>
<dbReference type="InterPro" id="IPR010852">
    <property type="entry name" value="ABATE"/>
</dbReference>
<dbReference type="Gene3D" id="1.10.3300.10">
    <property type="entry name" value="Jann2411-like domain"/>
    <property type="match status" value="1"/>
</dbReference>
<dbReference type="OrthoDB" id="123307at2"/>
<evidence type="ECO:0000313" key="3">
    <source>
        <dbReference type="Proteomes" id="UP000185696"/>
    </source>
</evidence>
<dbReference type="PANTHER" id="PTHR35525:SF3">
    <property type="entry name" value="BLL6575 PROTEIN"/>
    <property type="match status" value="1"/>
</dbReference>
<dbReference type="InterPro" id="IPR021005">
    <property type="entry name" value="Znf_CGNR"/>
</dbReference>
<dbReference type="EMBL" id="MSIF01000005">
    <property type="protein sequence ID" value="OLF10900.1"/>
    <property type="molecule type" value="Genomic_DNA"/>
</dbReference>
<protein>
    <recommendedName>
        <fullName evidence="1">Zinc finger CGNR domain-containing protein</fullName>
    </recommendedName>
</protein>
<dbReference type="SUPFAM" id="SSF160904">
    <property type="entry name" value="Jann2411-like"/>
    <property type="match status" value="1"/>
</dbReference>
<name>A0A7Z0WN70_9PSEU</name>
<evidence type="ECO:0000313" key="2">
    <source>
        <dbReference type="EMBL" id="OLF10900.1"/>
    </source>
</evidence>
<sequence length="198" mass="21750">MSVGPRVLTGHNGQRFTFDPGSFAIELLLTGGPGAYAIWEILHEPADLARWLTTSRLTDTAPLRVEDLHITRTDLDRIREFRDCLWRAAEAVIRGDHPSGIDLTVINAAADRRPVPRLDPATLTQTWGTPVHGVQVLGAAAVDAIEVLANAPAGRLRQCSADNCQLLFVDTSRPGNRRWCSMQRCGNRAKVAAHRTRS</sequence>
<dbReference type="Pfam" id="PF07336">
    <property type="entry name" value="ABATE"/>
    <property type="match status" value="1"/>
</dbReference>